<keyword evidence="4" id="KW-1185">Reference proteome</keyword>
<keyword evidence="1" id="KW-0472">Membrane</keyword>
<proteinExistence type="predicted"/>
<feature type="transmembrane region" description="Helical" evidence="1">
    <location>
        <begin position="186"/>
        <end position="209"/>
    </location>
</feature>
<name>A0ABY8IYU6_9BACI</name>
<sequence length="215" mass="23732">MEKSWKIFCALCLSFICLIIFSDRVQAAEEEKEVNIGTSPESVLFEVSNLKPGDTMTRQVEISNLGVRDFTYTTVSKLAGGSEKLFRALRIQVTDQTGMQLYAGSLKGLSELDKRSLKVSEEDRLTLTVEMPFELGNDYQGLAGRFEIKFTAEGEDSIARSQNPEPSDQPPVGYSGVGLPDTATSLYNILLLGLAMVLMGTGLYVVNYVRNHRAD</sequence>
<keyword evidence="2" id="KW-0732">Signal</keyword>
<reference evidence="3 4" key="1">
    <citation type="submission" date="2023-04" db="EMBL/GenBank/DDBJ databases">
        <title>Genome sequence of Halobacillus naozhouensis KACC 21980.</title>
        <authorList>
            <person name="Kim S."/>
            <person name="Heo J."/>
            <person name="Kwon S.-W."/>
        </authorList>
    </citation>
    <scope>NUCLEOTIDE SEQUENCE [LARGE SCALE GENOMIC DNA]</scope>
    <source>
        <strain evidence="3 4">KCTC 13234</strain>
    </source>
</reference>
<evidence type="ECO:0000313" key="3">
    <source>
        <dbReference type="EMBL" id="WFT74547.1"/>
    </source>
</evidence>
<evidence type="ECO:0000256" key="1">
    <source>
        <dbReference type="SAM" id="Phobius"/>
    </source>
</evidence>
<dbReference type="Proteomes" id="UP001221597">
    <property type="component" value="Chromosome"/>
</dbReference>
<keyword evidence="1" id="KW-1133">Transmembrane helix</keyword>
<feature type="signal peptide" evidence="2">
    <location>
        <begin position="1"/>
        <end position="27"/>
    </location>
</feature>
<keyword evidence="1" id="KW-0812">Transmembrane</keyword>
<dbReference type="InterPro" id="IPR022121">
    <property type="entry name" value="Peptidase_M73_camelysin"/>
</dbReference>
<feature type="chain" id="PRO_5047509875" evidence="2">
    <location>
        <begin position="28"/>
        <end position="215"/>
    </location>
</feature>
<gene>
    <name evidence="3" type="ORF">P9989_19690</name>
</gene>
<evidence type="ECO:0000313" key="4">
    <source>
        <dbReference type="Proteomes" id="UP001221597"/>
    </source>
</evidence>
<organism evidence="3 4">
    <name type="scientific">Halobacillus naozhouensis</name>
    <dbReference type="NCBI Taxonomy" id="554880"/>
    <lineage>
        <taxon>Bacteria</taxon>
        <taxon>Bacillati</taxon>
        <taxon>Bacillota</taxon>
        <taxon>Bacilli</taxon>
        <taxon>Bacillales</taxon>
        <taxon>Bacillaceae</taxon>
        <taxon>Halobacillus</taxon>
    </lineage>
</organism>
<accession>A0ABY8IYU6</accession>
<protein>
    <submittedName>
        <fullName evidence="3">TasA family protein</fullName>
    </submittedName>
</protein>
<dbReference type="RefSeq" id="WP_283076543.1">
    <property type="nucleotide sequence ID" value="NZ_CP121671.1"/>
</dbReference>
<evidence type="ECO:0000256" key="2">
    <source>
        <dbReference type="SAM" id="SignalP"/>
    </source>
</evidence>
<dbReference type="Pfam" id="PF12389">
    <property type="entry name" value="Peptidase_M73"/>
    <property type="match status" value="1"/>
</dbReference>
<dbReference type="EMBL" id="CP121671">
    <property type="protein sequence ID" value="WFT74547.1"/>
    <property type="molecule type" value="Genomic_DNA"/>
</dbReference>